<dbReference type="GO" id="GO:0006352">
    <property type="term" value="P:DNA-templated transcription initiation"/>
    <property type="evidence" value="ECO:0007669"/>
    <property type="project" value="InterPro"/>
</dbReference>
<dbReference type="Pfam" id="PF08281">
    <property type="entry name" value="Sigma70_r4_2"/>
    <property type="match status" value="1"/>
</dbReference>
<dbReference type="SUPFAM" id="SSF88946">
    <property type="entry name" value="Sigma2 domain of RNA polymerase sigma factors"/>
    <property type="match status" value="1"/>
</dbReference>
<evidence type="ECO:0000256" key="3">
    <source>
        <dbReference type="ARBA" id="ARBA00023082"/>
    </source>
</evidence>
<dbReference type="InterPro" id="IPR007627">
    <property type="entry name" value="RNA_pol_sigma70_r2"/>
</dbReference>
<dbReference type="PANTHER" id="PTHR43133">
    <property type="entry name" value="RNA POLYMERASE ECF-TYPE SIGMA FACTO"/>
    <property type="match status" value="1"/>
</dbReference>
<dbReference type="GO" id="GO:0003677">
    <property type="term" value="F:DNA binding"/>
    <property type="evidence" value="ECO:0007669"/>
    <property type="project" value="UniProtKB-KW"/>
</dbReference>
<dbReference type="Gene3D" id="1.10.1740.10">
    <property type="match status" value="1"/>
</dbReference>
<evidence type="ECO:0000259" key="7">
    <source>
        <dbReference type="Pfam" id="PF08281"/>
    </source>
</evidence>
<comment type="caution">
    <text evidence="8">The sequence shown here is derived from an EMBL/GenBank/DDBJ whole genome shotgun (WGS) entry which is preliminary data.</text>
</comment>
<dbReference type="InterPro" id="IPR039425">
    <property type="entry name" value="RNA_pol_sigma-70-like"/>
</dbReference>
<proteinExistence type="inferred from homology"/>
<dbReference type="EMBL" id="MHVI01000029">
    <property type="protein sequence ID" value="OHA90791.1"/>
    <property type="molecule type" value="Genomic_DNA"/>
</dbReference>
<comment type="similarity">
    <text evidence="1">Belongs to the sigma-70 factor family. ECF subfamily.</text>
</comment>
<dbReference type="PANTHER" id="PTHR43133:SF52">
    <property type="entry name" value="ECF RNA POLYMERASE SIGMA FACTOR SIGL"/>
    <property type="match status" value="1"/>
</dbReference>
<accession>A0A1G2T2E9</accession>
<organism evidence="8 9">
    <name type="scientific">Candidatus Zambryskibacteria bacterium RIFCSPHIGHO2_01_FULL_46_30</name>
    <dbReference type="NCBI Taxonomy" id="1802739"/>
    <lineage>
        <taxon>Bacteria</taxon>
        <taxon>Candidatus Zambryskiibacteriota</taxon>
    </lineage>
</organism>
<dbReference type="GO" id="GO:0016987">
    <property type="term" value="F:sigma factor activity"/>
    <property type="evidence" value="ECO:0007669"/>
    <property type="project" value="UniProtKB-KW"/>
</dbReference>
<dbReference type="SUPFAM" id="SSF88659">
    <property type="entry name" value="Sigma3 and sigma4 domains of RNA polymerase sigma factors"/>
    <property type="match status" value="1"/>
</dbReference>
<feature type="domain" description="RNA polymerase sigma factor 70 region 4 type 2" evidence="7">
    <location>
        <begin position="84"/>
        <end position="135"/>
    </location>
</feature>
<dbReference type="InterPro" id="IPR036388">
    <property type="entry name" value="WH-like_DNA-bd_sf"/>
</dbReference>
<dbReference type="Proteomes" id="UP000177746">
    <property type="component" value="Unassembled WGS sequence"/>
</dbReference>
<keyword evidence="4" id="KW-0238">DNA-binding</keyword>
<keyword evidence="5" id="KW-0804">Transcription</keyword>
<evidence type="ECO:0000256" key="1">
    <source>
        <dbReference type="ARBA" id="ARBA00010641"/>
    </source>
</evidence>
<feature type="non-terminal residue" evidence="8">
    <location>
        <position position="1"/>
    </location>
</feature>
<dbReference type="Gene3D" id="1.10.10.10">
    <property type="entry name" value="Winged helix-like DNA-binding domain superfamily/Winged helix DNA-binding domain"/>
    <property type="match status" value="1"/>
</dbReference>
<dbReference type="InterPro" id="IPR013325">
    <property type="entry name" value="RNA_pol_sigma_r2"/>
</dbReference>
<protein>
    <recommendedName>
        <fullName evidence="10">RNA polymerase sigma factor 70 region 4 type 2 domain-containing protein</fullName>
    </recommendedName>
</protein>
<evidence type="ECO:0000256" key="5">
    <source>
        <dbReference type="ARBA" id="ARBA00023163"/>
    </source>
</evidence>
<dbReference type="Pfam" id="PF04542">
    <property type="entry name" value="Sigma70_r2"/>
    <property type="match status" value="1"/>
</dbReference>
<evidence type="ECO:0008006" key="10">
    <source>
        <dbReference type="Google" id="ProtNLM"/>
    </source>
</evidence>
<evidence type="ECO:0000313" key="8">
    <source>
        <dbReference type="EMBL" id="OHA90791.1"/>
    </source>
</evidence>
<name>A0A1G2T2E9_9BACT</name>
<gene>
    <name evidence="8" type="ORF">A2665_00750</name>
</gene>
<evidence type="ECO:0000256" key="2">
    <source>
        <dbReference type="ARBA" id="ARBA00023015"/>
    </source>
</evidence>
<keyword evidence="3" id="KW-0731">Sigma factor</keyword>
<dbReference type="InterPro" id="IPR014284">
    <property type="entry name" value="RNA_pol_sigma-70_dom"/>
</dbReference>
<dbReference type="CDD" id="cd06171">
    <property type="entry name" value="Sigma70_r4"/>
    <property type="match status" value="1"/>
</dbReference>
<keyword evidence="2" id="KW-0805">Transcription regulation</keyword>
<dbReference type="InterPro" id="IPR013249">
    <property type="entry name" value="RNA_pol_sigma70_r4_t2"/>
</dbReference>
<sequence length="147" mass="16939">DREKALDLTQEAFSRLWSSIVSGKKVNNPRALLYTVTRNLIIDWYRRIKSVSLEGLSKEDEDREFDVPDEKATLEIELNADSKRVLSMLEKLEPRYKEVVYLRYVSDLSPKDIAKVMDLNANTVSVRISRGIKALKRLMGIASNNHE</sequence>
<evidence type="ECO:0000313" key="9">
    <source>
        <dbReference type="Proteomes" id="UP000177746"/>
    </source>
</evidence>
<feature type="domain" description="RNA polymerase sigma-70 region 2" evidence="6">
    <location>
        <begin position="2"/>
        <end position="48"/>
    </location>
</feature>
<dbReference type="InterPro" id="IPR013324">
    <property type="entry name" value="RNA_pol_sigma_r3/r4-like"/>
</dbReference>
<evidence type="ECO:0000259" key="6">
    <source>
        <dbReference type="Pfam" id="PF04542"/>
    </source>
</evidence>
<dbReference type="NCBIfam" id="TIGR02937">
    <property type="entry name" value="sigma70-ECF"/>
    <property type="match status" value="1"/>
</dbReference>
<dbReference type="AlphaFoldDB" id="A0A1G2T2E9"/>
<reference evidence="8 9" key="1">
    <citation type="journal article" date="2016" name="Nat. Commun.">
        <title>Thousands of microbial genomes shed light on interconnected biogeochemical processes in an aquifer system.</title>
        <authorList>
            <person name="Anantharaman K."/>
            <person name="Brown C.T."/>
            <person name="Hug L.A."/>
            <person name="Sharon I."/>
            <person name="Castelle C.J."/>
            <person name="Probst A.J."/>
            <person name="Thomas B.C."/>
            <person name="Singh A."/>
            <person name="Wilkins M.J."/>
            <person name="Karaoz U."/>
            <person name="Brodie E.L."/>
            <person name="Williams K.H."/>
            <person name="Hubbard S.S."/>
            <person name="Banfield J.F."/>
        </authorList>
    </citation>
    <scope>NUCLEOTIDE SEQUENCE [LARGE SCALE GENOMIC DNA]</scope>
</reference>
<evidence type="ECO:0000256" key="4">
    <source>
        <dbReference type="ARBA" id="ARBA00023125"/>
    </source>
</evidence>